<name>A0A6L5HM29_9PSED</name>
<sequence length="833" mass="92225">MTLFSVPNAEASDWGFWHQFGYNTQSKNLEANYNEEERIQATIFPLIESAIGCKLTQEARAMPFGNNWFFTGEYACRKDSNRFNSNSYLLLNAPLQWINMIFTVFLGGWIARKIIMTFIEVMIDKSTGKESIIGYVLLIAVAFAFLLPIYKSSDDQNAKADTTLAMMSVYTGFAVTYSYGSYALHVLIGSTPVEQPYVAIPEPMNQRTKEVLNMIDYQLCARNQPGSGKQTLQFNRYDGHITAFTQVGSCVLNIDHEIDEGTIAVAASNGLPSLYQVEVEALTDAYTNMMSETYALVTKVNNHKSLNKDVARSLDRTMSCEQIKTFSPDLLDMQGLKEYMYDSANCIGGEFVSRMTRAPGVTEASLQKSGDRNVKLCEDSTTTDVEGTQRACAQKMCDSDSSPYFCSAQINNYTRLLGVRFMTDPNYATLGHYFMLKYYNSSQFADYGKTILNSMQIDSYVTQDLVQPIIQGEPSFTVPYEKTTGTGGFSSQDFAGVYQSETTLNKDVMSLLVEYFTIPGDGLLGKDRTLDCIAHPFGKSPSGRICPSVQKTLDMQGNRLMLAAAEIRAGTKAASIMRQSPLDKAKNQAGVEAAEAAMKQSAKMWGGSDAMVGFILSGTINSAANDVFSEYGSKFGPEPAYVIAAVYASPDIADFANSTANALWAMGMYLKFGIPLAFGMVIISFFMDALVKITKMQFQIVPHFVLLLGKHGVNPNNDTWKPFQLLMVNFMSWAIFGIIILLCLGFIDVIFVFQIIPFSAFNFVLGESPNASSLVSAIDQMMKLCLFVVFISFLINAIFKFATSVTGEIVSRWSFGNFDKSDRAIDIDSKKPI</sequence>
<keyword evidence="1" id="KW-0472">Membrane</keyword>
<dbReference type="AlphaFoldDB" id="A0A6L5HM29"/>
<keyword evidence="1" id="KW-1133">Transmembrane helix</keyword>
<comment type="caution">
    <text evidence="2">The sequence shown here is derived from an EMBL/GenBank/DDBJ whole genome shotgun (WGS) entry which is preliminary data.</text>
</comment>
<protein>
    <submittedName>
        <fullName evidence="2">Uncharacterized protein</fullName>
    </submittedName>
</protein>
<proteinExistence type="predicted"/>
<feature type="transmembrane region" description="Helical" evidence="1">
    <location>
        <begin position="733"/>
        <end position="761"/>
    </location>
</feature>
<evidence type="ECO:0000256" key="1">
    <source>
        <dbReference type="SAM" id="Phobius"/>
    </source>
</evidence>
<evidence type="ECO:0000313" key="3">
    <source>
        <dbReference type="Proteomes" id="UP000478064"/>
    </source>
</evidence>
<feature type="transmembrane region" description="Helical" evidence="1">
    <location>
        <begin position="132"/>
        <end position="150"/>
    </location>
</feature>
<reference evidence="2 3" key="1">
    <citation type="submission" date="2019-10" db="EMBL/GenBank/DDBJ databases">
        <title>Evaluation of single-gene subtyping targets for Pseudomonas.</title>
        <authorList>
            <person name="Reichler S.J."/>
            <person name="Orsi R.H."/>
            <person name="Wiedmann M."/>
            <person name="Martin N.H."/>
            <person name="Murphy S.I."/>
        </authorList>
    </citation>
    <scope>NUCLEOTIDE SEQUENCE [LARGE SCALE GENOMIC DNA]</scope>
    <source>
        <strain evidence="2 3">FSL R10-1637</strain>
    </source>
</reference>
<gene>
    <name evidence="2" type="ORF">GHO27_01895</name>
</gene>
<feature type="transmembrane region" description="Helical" evidence="1">
    <location>
        <begin position="781"/>
        <end position="802"/>
    </location>
</feature>
<dbReference type="EMBL" id="WIVU01000002">
    <property type="protein sequence ID" value="MQU04432.1"/>
    <property type="molecule type" value="Genomic_DNA"/>
</dbReference>
<feature type="transmembrane region" description="Helical" evidence="1">
    <location>
        <begin position="662"/>
        <end position="687"/>
    </location>
</feature>
<keyword evidence="1" id="KW-0812">Transmembrane</keyword>
<feature type="transmembrane region" description="Helical" evidence="1">
    <location>
        <begin position="88"/>
        <end position="111"/>
    </location>
</feature>
<dbReference type="Proteomes" id="UP000478064">
    <property type="component" value="Unassembled WGS sequence"/>
</dbReference>
<evidence type="ECO:0000313" key="2">
    <source>
        <dbReference type="EMBL" id="MQU04432.1"/>
    </source>
</evidence>
<organism evidence="2 3">
    <name type="scientific">Pseudomonas helleri</name>
    <dbReference type="NCBI Taxonomy" id="1608996"/>
    <lineage>
        <taxon>Bacteria</taxon>
        <taxon>Pseudomonadati</taxon>
        <taxon>Pseudomonadota</taxon>
        <taxon>Gammaproteobacteria</taxon>
        <taxon>Pseudomonadales</taxon>
        <taxon>Pseudomonadaceae</taxon>
        <taxon>Pseudomonas</taxon>
    </lineage>
</organism>
<dbReference type="RefSeq" id="WP_153372324.1">
    <property type="nucleotide sequence ID" value="NZ_WIVU01000002.1"/>
</dbReference>
<accession>A0A6L5HM29</accession>